<gene>
    <name evidence="2" type="ORF">CEXT_260001</name>
</gene>
<protein>
    <submittedName>
        <fullName evidence="2">Uncharacterized protein</fullName>
    </submittedName>
</protein>
<dbReference type="EMBL" id="BPLR01012173">
    <property type="protein sequence ID" value="GIY51886.1"/>
    <property type="molecule type" value="Genomic_DNA"/>
</dbReference>
<name>A0AAV4U2B0_CAEEX</name>
<reference evidence="2 3" key="1">
    <citation type="submission" date="2021-06" db="EMBL/GenBank/DDBJ databases">
        <title>Caerostris extrusa draft genome.</title>
        <authorList>
            <person name="Kono N."/>
            <person name="Arakawa K."/>
        </authorList>
    </citation>
    <scope>NUCLEOTIDE SEQUENCE [LARGE SCALE GENOMIC DNA]</scope>
</reference>
<comment type="caution">
    <text evidence="2">The sequence shown here is derived from an EMBL/GenBank/DDBJ whole genome shotgun (WGS) entry which is preliminary data.</text>
</comment>
<evidence type="ECO:0000313" key="2">
    <source>
        <dbReference type="EMBL" id="GIY51886.1"/>
    </source>
</evidence>
<feature type="non-terminal residue" evidence="2">
    <location>
        <position position="27"/>
    </location>
</feature>
<accession>A0AAV4U2B0</accession>
<evidence type="ECO:0000313" key="3">
    <source>
        <dbReference type="Proteomes" id="UP001054945"/>
    </source>
</evidence>
<dbReference type="AlphaFoldDB" id="A0AAV4U2B0"/>
<keyword evidence="3" id="KW-1185">Reference proteome</keyword>
<feature type="region of interest" description="Disordered" evidence="1">
    <location>
        <begin position="1"/>
        <end position="27"/>
    </location>
</feature>
<organism evidence="2 3">
    <name type="scientific">Caerostris extrusa</name>
    <name type="common">Bark spider</name>
    <name type="synonym">Caerostris bankana</name>
    <dbReference type="NCBI Taxonomy" id="172846"/>
    <lineage>
        <taxon>Eukaryota</taxon>
        <taxon>Metazoa</taxon>
        <taxon>Ecdysozoa</taxon>
        <taxon>Arthropoda</taxon>
        <taxon>Chelicerata</taxon>
        <taxon>Arachnida</taxon>
        <taxon>Araneae</taxon>
        <taxon>Araneomorphae</taxon>
        <taxon>Entelegynae</taxon>
        <taxon>Araneoidea</taxon>
        <taxon>Araneidae</taxon>
        <taxon>Caerostris</taxon>
    </lineage>
</organism>
<dbReference type="Proteomes" id="UP001054945">
    <property type="component" value="Unassembled WGS sequence"/>
</dbReference>
<evidence type="ECO:0000256" key="1">
    <source>
        <dbReference type="SAM" id="MobiDB-lite"/>
    </source>
</evidence>
<proteinExistence type="predicted"/>
<sequence>MLEQIPGLCLPSRRLDRGSPQSVAARD</sequence>